<sequence>MSHNSVALSREALKALFDAESPATVGSPLIHESAKKHVCGDAIYIDDKTCLAGTLHLAPRLSEHARARIVAMDVSRCYEVAGVVRVITCQDVPGVNDIGPLEAGDPLLADGEVFYHGQIVLVVAAETREAAFEAAALAVIEYEPMEAVLDVRQALSQQLYVQEPHRHQRGDAAAALRLTKHRLQGEFSIGGQEHFYLETQTALVLPAEDNCMTVYSSTQNPTEVQKLVASVLDIPMSHVVIDMRRMGGGFGGKETQAAGVACLCAVVARLTGRPAKMRLSRSDDMQITGKRHPFYVRYEVGIDEQGRFSGVNIDLAADCGYSLDLSGSIVDRAMFHADNAYYLGDACVTGYRCRTHTASNTAYRGFGGPQGMLAIEHIMGHIATFLGCDPLVVRQLNYYGGEGRNTTHYYQQIKHDRMPEITQQLINDSDYHRRREDIRAFNASHARVKRGLALTPVKFGISFTSGFLNQAGALILIYTDGTVQLNHGGTEMGQGLNTKVIQVVAQVLQISPSQIRIMATDTSKVPNTSPTAASSGADLNGKAAQIAATTLRTRLTEMLAEKHQCRDDEVVFRNGVVRAVDHYYSFADVAQMAWLNQVPLSATGYYKVPEIHYDRAAGRGQPFYYFAYGAACCEVIIDTLTGEYRLLRTDILHDVGASLNPALDIGQIEGGFVQGQGWLTCEELFRDSSGKLLTRGPASYKIPAISDMPIDFRVKLLEERENSQPTVYHSKAVGEPPFMLAIAVFCALQDAISATTDYLHYPLTDSPATPERVLAGIQKLREARDGQ</sequence>
<dbReference type="InterPro" id="IPR046867">
    <property type="entry name" value="AldOxase/xan_DH_MoCoBD2"/>
</dbReference>
<keyword evidence="6" id="KW-0479">Metal-binding</keyword>
<evidence type="ECO:0000256" key="6">
    <source>
        <dbReference type="ARBA" id="ARBA00022723"/>
    </source>
</evidence>
<reference evidence="13 14" key="1">
    <citation type="submission" date="2014-05" db="EMBL/GenBank/DDBJ databases">
        <title>ATOL: Assembling a taxonomically balanced genome-scale reconstruction of the evolutionary history of the Enterobacteriaceae.</title>
        <authorList>
            <person name="Plunkett G.III."/>
            <person name="Neeno-Eckwall E.C."/>
            <person name="Glasner J.D."/>
            <person name="Perna N.T."/>
        </authorList>
    </citation>
    <scope>NUCLEOTIDE SEQUENCE [LARGE SCALE GENOMIC DNA]</scope>
    <source>
        <strain evidence="13 14">ATCC 33301</strain>
    </source>
</reference>
<dbReference type="Proteomes" id="UP000028602">
    <property type="component" value="Unassembled WGS sequence"/>
</dbReference>
<comment type="caution">
    <text evidence="13">The sequence shown here is derived from an EMBL/GenBank/DDBJ whole genome shotgun (WGS) entry which is preliminary data.</text>
</comment>
<comment type="cofactor">
    <cofactor evidence="2">
        <name>FAD</name>
        <dbReference type="ChEBI" id="CHEBI:57692"/>
    </cofactor>
</comment>
<evidence type="ECO:0000256" key="3">
    <source>
        <dbReference type="ARBA" id="ARBA00006849"/>
    </source>
</evidence>
<dbReference type="GO" id="GO:0005506">
    <property type="term" value="F:iron ion binding"/>
    <property type="evidence" value="ECO:0007669"/>
    <property type="project" value="InterPro"/>
</dbReference>
<dbReference type="FunFam" id="3.30.365.10:FF:000001">
    <property type="entry name" value="Xanthine dehydrogenase oxidase"/>
    <property type="match status" value="1"/>
</dbReference>
<keyword evidence="8" id="KW-0408">Iron</keyword>
<feature type="domain" description="Aldehyde oxidase/xanthine dehydrogenase a/b hammerhead" evidence="12">
    <location>
        <begin position="39"/>
        <end position="146"/>
    </location>
</feature>
<accession>A0A085JEM3</accession>
<keyword evidence="4" id="KW-0500">Molybdenum</keyword>
<dbReference type="EC" id="1.17.1.4" evidence="13"/>
<gene>
    <name evidence="13" type="primary">xdhB</name>
    <name evidence="13" type="ORF">GTPT_2220</name>
</gene>
<comment type="cofactor">
    <cofactor evidence="11">
        <name>Mo-molybdopterin cytosine dinucleotide</name>
        <dbReference type="ChEBI" id="CHEBI:71308"/>
    </cofactor>
</comment>
<keyword evidence="14" id="KW-1185">Reference proteome</keyword>
<organism evidence="13 14">
    <name type="scientific">Tatumella ptyseos ATCC 33301</name>
    <dbReference type="NCBI Taxonomy" id="1005995"/>
    <lineage>
        <taxon>Bacteria</taxon>
        <taxon>Pseudomonadati</taxon>
        <taxon>Pseudomonadota</taxon>
        <taxon>Gammaproteobacteria</taxon>
        <taxon>Enterobacterales</taxon>
        <taxon>Erwiniaceae</taxon>
        <taxon>Tatumella</taxon>
    </lineage>
</organism>
<dbReference type="PANTHER" id="PTHR11908">
    <property type="entry name" value="XANTHINE DEHYDROGENASE"/>
    <property type="match status" value="1"/>
</dbReference>
<evidence type="ECO:0000256" key="10">
    <source>
        <dbReference type="ARBA" id="ARBA00034078"/>
    </source>
</evidence>
<dbReference type="RefSeq" id="WP_029990396.1">
    <property type="nucleotide sequence ID" value="NZ_ATMJ01000024.1"/>
</dbReference>
<comment type="cofactor">
    <cofactor evidence="10">
        <name>[2Fe-2S] cluster</name>
        <dbReference type="ChEBI" id="CHEBI:190135"/>
    </cofactor>
</comment>
<keyword evidence="7 13" id="KW-0560">Oxidoreductase</keyword>
<dbReference type="InterPro" id="IPR000674">
    <property type="entry name" value="Ald_Oxase/Xan_DH_a/b"/>
</dbReference>
<dbReference type="InterPro" id="IPR037165">
    <property type="entry name" value="AldOxase/xan_DH_Mopterin-bd_sf"/>
</dbReference>
<dbReference type="Gene3D" id="3.30.365.10">
    <property type="entry name" value="Aldehyde oxidase/xanthine dehydrogenase, molybdopterin binding domain"/>
    <property type="match status" value="4"/>
</dbReference>
<dbReference type="Gene3D" id="3.90.1170.50">
    <property type="entry name" value="Aldehyde oxidase/xanthine dehydrogenase, a/b hammerhead"/>
    <property type="match status" value="1"/>
</dbReference>
<dbReference type="Pfam" id="PF02738">
    <property type="entry name" value="MoCoBD_1"/>
    <property type="match status" value="1"/>
</dbReference>
<dbReference type="InterPro" id="IPR036856">
    <property type="entry name" value="Ald_Oxase/Xan_DH_a/b_sf"/>
</dbReference>
<dbReference type="SUPFAM" id="SSF54665">
    <property type="entry name" value="CO dehydrogenase molybdoprotein N-domain-like"/>
    <property type="match status" value="1"/>
</dbReference>
<evidence type="ECO:0000256" key="1">
    <source>
        <dbReference type="ARBA" id="ARBA00001924"/>
    </source>
</evidence>
<evidence type="ECO:0000256" key="7">
    <source>
        <dbReference type="ARBA" id="ARBA00023002"/>
    </source>
</evidence>
<keyword evidence="5" id="KW-0001">2Fe-2S</keyword>
<dbReference type="InterPro" id="IPR014309">
    <property type="entry name" value="Xanthine_DH_Mopterin-bd_su"/>
</dbReference>
<dbReference type="PANTHER" id="PTHR11908:SF132">
    <property type="entry name" value="ALDEHYDE OXIDASE 1-RELATED"/>
    <property type="match status" value="1"/>
</dbReference>
<dbReference type="InterPro" id="IPR016208">
    <property type="entry name" value="Ald_Oxase/xanthine_DH-like"/>
</dbReference>
<dbReference type="SMART" id="SM01008">
    <property type="entry name" value="Ald_Xan_dh_C"/>
    <property type="match status" value="1"/>
</dbReference>
<evidence type="ECO:0000313" key="14">
    <source>
        <dbReference type="Proteomes" id="UP000028602"/>
    </source>
</evidence>
<evidence type="ECO:0000259" key="12">
    <source>
        <dbReference type="SMART" id="SM01008"/>
    </source>
</evidence>
<evidence type="ECO:0000256" key="2">
    <source>
        <dbReference type="ARBA" id="ARBA00001974"/>
    </source>
</evidence>
<evidence type="ECO:0000256" key="11">
    <source>
        <dbReference type="ARBA" id="ARBA00053029"/>
    </source>
</evidence>
<dbReference type="GO" id="GO:0004854">
    <property type="term" value="F:xanthine dehydrogenase activity"/>
    <property type="evidence" value="ECO:0007669"/>
    <property type="project" value="UniProtKB-EC"/>
</dbReference>
<dbReference type="Pfam" id="PF20256">
    <property type="entry name" value="MoCoBD_2"/>
    <property type="match status" value="1"/>
</dbReference>
<keyword evidence="9" id="KW-0411">Iron-sulfur</keyword>
<evidence type="ECO:0000256" key="9">
    <source>
        <dbReference type="ARBA" id="ARBA00023014"/>
    </source>
</evidence>
<name>A0A085JEM3_9GAMM</name>
<protein>
    <submittedName>
        <fullName evidence="13">Xanthine dehydrogenase molybdenum-binding subunit</fullName>
        <ecNumber evidence="13">1.-.-.-</ecNumber>
        <ecNumber evidence="13">1.17.1.4</ecNumber>
    </submittedName>
</protein>
<dbReference type="EMBL" id="JMPR01000035">
    <property type="protein sequence ID" value="KFD18919.1"/>
    <property type="molecule type" value="Genomic_DNA"/>
</dbReference>
<dbReference type="eggNOG" id="COG4631">
    <property type="taxonomic scope" value="Bacteria"/>
</dbReference>
<evidence type="ECO:0000256" key="4">
    <source>
        <dbReference type="ARBA" id="ARBA00022505"/>
    </source>
</evidence>
<dbReference type="Pfam" id="PF01315">
    <property type="entry name" value="Ald_Xan_dh_C"/>
    <property type="match status" value="1"/>
</dbReference>
<dbReference type="GO" id="GO:0030151">
    <property type="term" value="F:molybdenum ion binding"/>
    <property type="evidence" value="ECO:0007669"/>
    <property type="project" value="InterPro"/>
</dbReference>
<dbReference type="AlphaFoldDB" id="A0A085JEM3"/>
<proteinExistence type="inferred from homology"/>
<dbReference type="FunFam" id="3.30.365.10:FF:000002">
    <property type="entry name" value="Xanthine dehydrogenase oxidase"/>
    <property type="match status" value="1"/>
</dbReference>
<dbReference type="EC" id="1.-.-.-" evidence="13"/>
<evidence type="ECO:0000256" key="5">
    <source>
        <dbReference type="ARBA" id="ARBA00022714"/>
    </source>
</evidence>
<comment type="cofactor">
    <cofactor evidence="1">
        <name>Mo-molybdopterin</name>
        <dbReference type="ChEBI" id="CHEBI:71302"/>
    </cofactor>
</comment>
<dbReference type="InterPro" id="IPR008274">
    <property type="entry name" value="AldOxase/xan_DH_MoCoBD1"/>
</dbReference>
<dbReference type="GO" id="GO:0051537">
    <property type="term" value="F:2 iron, 2 sulfur cluster binding"/>
    <property type="evidence" value="ECO:0007669"/>
    <property type="project" value="UniProtKB-KW"/>
</dbReference>
<evidence type="ECO:0000313" key="13">
    <source>
        <dbReference type="EMBL" id="KFD18919.1"/>
    </source>
</evidence>
<dbReference type="OrthoDB" id="9767994at2"/>
<dbReference type="NCBIfam" id="TIGR02965">
    <property type="entry name" value="xanthine_xdhB"/>
    <property type="match status" value="1"/>
</dbReference>
<comment type="similarity">
    <text evidence="3">Belongs to the xanthine dehydrogenase family.</text>
</comment>
<evidence type="ECO:0000256" key="8">
    <source>
        <dbReference type="ARBA" id="ARBA00023004"/>
    </source>
</evidence>
<dbReference type="SUPFAM" id="SSF56003">
    <property type="entry name" value="Molybdenum cofactor-binding domain"/>
    <property type="match status" value="1"/>
</dbReference>